<feature type="transmembrane region" description="Helical" evidence="1">
    <location>
        <begin position="154"/>
        <end position="178"/>
    </location>
</feature>
<dbReference type="KEGG" id="tem:JW646_17005"/>
<gene>
    <name evidence="2" type="ORF">JW646_17005</name>
</gene>
<keyword evidence="3" id="KW-1185">Reference proteome</keyword>
<feature type="transmembrane region" description="Helical" evidence="1">
    <location>
        <begin position="115"/>
        <end position="134"/>
    </location>
</feature>
<dbReference type="RefSeq" id="WP_228415767.1">
    <property type="nucleotide sequence ID" value="NZ_CP081135.1"/>
</dbReference>
<organism evidence="2 3">
    <name type="scientific">Terrisporobacter hibernicus</name>
    <dbReference type="NCBI Taxonomy" id="2813371"/>
    <lineage>
        <taxon>Bacteria</taxon>
        <taxon>Bacillati</taxon>
        <taxon>Bacillota</taxon>
        <taxon>Clostridia</taxon>
        <taxon>Peptostreptococcales</taxon>
        <taxon>Peptostreptococcaceae</taxon>
        <taxon>Terrisporobacter</taxon>
    </lineage>
</organism>
<feature type="transmembrane region" description="Helical" evidence="1">
    <location>
        <begin position="229"/>
        <end position="251"/>
    </location>
</feature>
<dbReference type="AlphaFoldDB" id="A0AAX2ZDA0"/>
<protein>
    <submittedName>
        <fullName evidence="2">DUF2812 domain-containing protein</fullName>
    </submittedName>
</protein>
<keyword evidence="1" id="KW-1133">Transmembrane helix</keyword>
<name>A0AAX2ZDA0_9FIRM</name>
<dbReference type="Proteomes" id="UP001198983">
    <property type="component" value="Chromosome"/>
</dbReference>
<evidence type="ECO:0000313" key="3">
    <source>
        <dbReference type="Proteomes" id="UP001198983"/>
    </source>
</evidence>
<feature type="transmembrane region" description="Helical" evidence="1">
    <location>
        <begin position="203"/>
        <end position="223"/>
    </location>
</feature>
<dbReference type="EMBL" id="CP081135">
    <property type="protein sequence ID" value="UEL47309.1"/>
    <property type="molecule type" value="Genomic_DNA"/>
</dbReference>
<accession>A0AAX2ZDA0</accession>
<evidence type="ECO:0000256" key="1">
    <source>
        <dbReference type="SAM" id="Phobius"/>
    </source>
</evidence>
<keyword evidence="1" id="KW-0472">Membrane</keyword>
<keyword evidence="1" id="KW-0812">Transmembrane</keyword>
<sequence length="252" mass="29401">MKINKNTLIKFVLFKENECKALEEYLEEKALEGWILEDRNAGFFVFKKGKPTKIKYTVDIFTELKTGEYKEYCEASGWKYICETNKYLVFSSEEENITPIHTDEEVVLKKVRKSILVYLFLFLWCLYLTGSNVYDAFVPNWGNNIESYGDGYLLLLMVSVIFITWLVVDLIRTGLWYIKSSKCIKQKEDVKYLTLKEFKIKMAYFDLVVITLSILIIILIGSFTNLDTILGTVLVILATIFYLVKIIKIIIN</sequence>
<evidence type="ECO:0000313" key="2">
    <source>
        <dbReference type="EMBL" id="UEL47309.1"/>
    </source>
</evidence>
<dbReference type="Pfam" id="PF11193">
    <property type="entry name" value="DUF2812"/>
    <property type="match status" value="1"/>
</dbReference>
<dbReference type="InterPro" id="IPR021359">
    <property type="entry name" value="DUF2812"/>
</dbReference>
<reference evidence="2 3" key="1">
    <citation type="journal article" date="2023" name="Int. J. Syst. Evol. Microbiol.">
        <title>Terrisporobacter hibernicus sp. nov., isolated from bovine faeces in Northern Ireland.</title>
        <authorList>
            <person name="Mitchell M."/>
            <person name="Nguyen S.V."/>
            <person name="Connor M."/>
            <person name="Fairley D.J."/>
            <person name="Donoghue O."/>
            <person name="Marshall H."/>
            <person name="Koolman L."/>
            <person name="McMullan G."/>
            <person name="Schaffer K.E."/>
            <person name="McGrath J.W."/>
            <person name="Fanning S."/>
        </authorList>
    </citation>
    <scope>NUCLEOTIDE SEQUENCE [LARGE SCALE GENOMIC DNA]</scope>
    <source>
        <strain evidence="2 3">MCA3</strain>
    </source>
</reference>
<proteinExistence type="predicted"/>